<evidence type="ECO:0000313" key="2">
    <source>
        <dbReference type="EMBL" id="GIJ73628.1"/>
    </source>
</evidence>
<gene>
    <name evidence="2" type="ORF">Voc01_085450</name>
</gene>
<dbReference type="Proteomes" id="UP000635606">
    <property type="component" value="Unassembled WGS sequence"/>
</dbReference>
<name>A0A8J4A3M7_9ACTN</name>
<proteinExistence type="predicted"/>
<accession>A0A8J4A3M7</accession>
<evidence type="ECO:0000313" key="3">
    <source>
        <dbReference type="Proteomes" id="UP000635606"/>
    </source>
</evidence>
<protein>
    <submittedName>
        <fullName evidence="2">Uncharacterized protein</fullName>
    </submittedName>
</protein>
<dbReference type="AlphaFoldDB" id="A0A8J4A3M7"/>
<feature type="region of interest" description="Disordered" evidence="1">
    <location>
        <begin position="38"/>
        <end position="64"/>
    </location>
</feature>
<reference evidence="2" key="1">
    <citation type="submission" date="2021-01" db="EMBL/GenBank/DDBJ databases">
        <title>Whole genome shotgun sequence of Virgisporangium ochraceum NBRC 16418.</title>
        <authorList>
            <person name="Komaki H."/>
            <person name="Tamura T."/>
        </authorList>
    </citation>
    <scope>NUCLEOTIDE SEQUENCE</scope>
    <source>
        <strain evidence="2">NBRC 16418</strain>
    </source>
</reference>
<organism evidence="2 3">
    <name type="scientific">Virgisporangium ochraceum</name>
    <dbReference type="NCBI Taxonomy" id="65505"/>
    <lineage>
        <taxon>Bacteria</taxon>
        <taxon>Bacillati</taxon>
        <taxon>Actinomycetota</taxon>
        <taxon>Actinomycetes</taxon>
        <taxon>Micromonosporales</taxon>
        <taxon>Micromonosporaceae</taxon>
        <taxon>Virgisporangium</taxon>
    </lineage>
</organism>
<comment type="caution">
    <text evidence="2">The sequence shown here is derived from an EMBL/GenBank/DDBJ whole genome shotgun (WGS) entry which is preliminary data.</text>
</comment>
<dbReference type="EMBL" id="BOPH01000120">
    <property type="protein sequence ID" value="GIJ73628.1"/>
    <property type="molecule type" value="Genomic_DNA"/>
</dbReference>
<sequence length="169" mass="18630">MDRDLLDRLDAGIGPAAEAQLAAEVVFLTHNPIQGRFKVQSTRGRHRGPVSTSTDQEVNDMRPSSKRRWSRTLAGAGLAAVAALTVVSAPTAAYADIQPCDPFDIDCNPLEYTPPRYDAIGSDRDLDRARREAEAEAAAHCPGHSYDVVRVRVTYDDGVWRYTLTYHCD</sequence>
<evidence type="ECO:0000256" key="1">
    <source>
        <dbReference type="SAM" id="MobiDB-lite"/>
    </source>
</evidence>
<keyword evidence="3" id="KW-1185">Reference proteome</keyword>